<protein>
    <submittedName>
        <fullName evidence="9">Multidrug efflux MFS transporter</fullName>
    </submittedName>
</protein>
<evidence type="ECO:0000313" key="10">
    <source>
        <dbReference type="Proteomes" id="UP001499967"/>
    </source>
</evidence>
<dbReference type="SUPFAM" id="SSF103473">
    <property type="entry name" value="MFS general substrate transporter"/>
    <property type="match status" value="1"/>
</dbReference>
<dbReference type="Proteomes" id="UP001499967">
    <property type="component" value="Unassembled WGS sequence"/>
</dbReference>
<accession>A0ABP4ANK6</accession>
<evidence type="ECO:0000256" key="5">
    <source>
        <dbReference type="ARBA" id="ARBA00022989"/>
    </source>
</evidence>
<evidence type="ECO:0000256" key="2">
    <source>
        <dbReference type="ARBA" id="ARBA00022448"/>
    </source>
</evidence>
<dbReference type="PANTHER" id="PTHR43414:SF6">
    <property type="entry name" value="MULTIDRUG RESISTANCE PROTEIN MDTG"/>
    <property type="match status" value="1"/>
</dbReference>
<dbReference type="InterPro" id="IPR036259">
    <property type="entry name" value="MFS_trans_sf"/>
</dbReference>
<evidence type="ECO:0000256" key="4">
    <source>
        <dbReference type="ARBA" id="ARBA00022692"/>
    </source>
</evidence>
<feature type="transmembrane region" description="Helical" evidence="7">
    <location>
        <begin position="93"/>
        <end position="111"/>
    </location>
</feature>
<keyword evidence="2" id="KW-0813">Transport</keyword>
<feature type="transmembrane region" description="Helical" evidence="7">
    <location>
        <begin position="292"/>
        <end position="312"/>
    </location>
</feature>
<feature type="domain" description="Major facilitator superfamily (MFS) profile" evidence="8">
    <location>
        <begin position="22"/>
        <end position="408"/>
    </location>
</feature>
<comment type="subcellular location">
    <subcellularLocation>
        <location evidence="1">Cell membrane</location>
        <topology evidence="1">Multi-pass membrane protein</topology>
    </subcellularLocation>
</comment>
<feature type="transmembrane region" description="Helical" evidence="7">
    <location>
        <begin position="262"/>
        <end position="285"/>
    </location>
</feature>
<dbReference type="PANTHER" id="PTHR43414">
    <property type="entry name" value="MULTIDRUG RESISTANCE PROTEIN MDTG"/>
    <property type="match status" value="1"/>
</dbReference>
<dbReference type="EMBL" id="BAAAHP010000087">
    <property type="protein sequence ID" value="GAA0937922.1"/>
    <property type="molecule type" value="Genomic_DNA"/>
</dbReference>
<organism evidence="9 10">
    <name type="scientific">Pseudonocardia zijingensis</name>
    <dbReference type="NCBI Taxonomy" id="153376"/>
    <lineage>
        <taxon>Bacteria</taxon>
        <taxon>Bacillati</taxon>
        <taxon>Actinomycetota</taxon>
        <taxon>Actinomycetes</taxon>
        <taxon>Pseudonocardiales</taxon>
        <taxon>Pseudonocardiaceae</taxon>
        <taxon>Pseudonocardia</taxon>
    </lineage>
</organism>
<dbReference type="Pfam" id="PF07690">
    <property type="entry name" value="MFS_1"/>
    <property type="match status" value="1"/>
</dbReference>
<sequence>MTSAHSLTSVRRSLTRRLDSGPVLAIASGSFMAACAMNFWFPFLPLYMRELGATSDANALFWVSIAMTGQGIARLVAGPVWGVLSDRHGRKLMYIRALFFATVTTLIMVAATEPWHIALALTCQGLFSGFIPAAVALTSVTVPDSKLSKGLGTVTAAQYLGSTVGPSLGAVLAVGFGMWGAILASALLPALGAVLVWFIVPRDSVAPAPKAATAAQEQQASYRRLVTVQFAVAILICFVLYATGSMVRLMAPLSLAGFDSDAATGAVGVAFTIAGVASVLGVVAVRRLSKPGWFRWLIAGGMALSAFVHVLLALSPDVAAYVVFFALTALLQAALLPASNTLIAMSAPRDQRGTAFGIAAGAQAISFMAGPAAAAAFAAVSLTLGYLVLAGLFVVVAVFTLLALRVDRAE</sequence>
<gene>
    <name evidence="9" type="ORF">GCM10009559_31400</name>
</gene>
<keyword evidence="6 7" id="KW-0472">Membrane</keyword>
<dbReference type="InterPro" id="IPR011701">
    <property type="entry name" value="MFS"/>
</dbReference>
<evidence type="ECO:0000256" key="3">
    <source>
        <dbReference type="ARBA" id="ARBA00022475"/>
    </source>
</evidence>
<evidence type="ECO:0000256" key="6">
    <source>
        <dbReference type="ARBA" id="ARBA00023136"/>
    </source>
</evidence>
<reference evidence="10" key="1">
    <citation type="journal article" date="2019" name="Int. J. Syst. Evol. Microbiol.">
        <title>The Global Catalogue of Microorganisms (GCM) 10K type strain sequencing project: providing services to taxonomists for standard genome sequencing and annotation.</title>
        <authorList>
            <consortium name="The Broad Institute Genomics Platform"/>
            <consortium name="The Broad Institute Genome Sequencing Center for Infectious Disease"/>
            <person name="Wu L."/>
            <person name="Ma J."/>
        </authorList>
    </citation>
    <scope>NUCLEOTIDE SEQUENCE [LARGE SCALE GENOMIC DNA]</scope>
    <source>
        <strain evidence="10">JCM 11117</strain>
    </source>
</reference>
<comment type="caution">
    <text evidence="9">The sequence shown here is derived from an EMBL/GenBank/DDBJ whole genome shotgun (WGS) entry which is preliminary data.</text>
</comment>
<keyword evidence="4 7" id="KW-0812">Transmembrane</keyword>
<keyword evidence="10" id="KW-1185">Reference proteome</keyword>
<feature type="transmembrane region" description="Helical" evidence="7">
    <location>
        <begin position="61"/>
        <end position="81"/>
    </location>
</feature>
<dbReference type="Gene3D" id="1.20.1250.20">
    <property type="entry name" value="MFS general substrate transporter like domains"/>
    <property type="match status" value="1"/>
</dbReference>
<evidence type="ECO:0000256" key="1">
    <source>
        <dbReference type="ARBA" id="ARBA00004651"/>
    </source>
</evidence>
<feature type="transmembrane region" description="Helical" evidence="7">
    <location>
        <begin position="221"/>
        <end position="242"/>
    </location>
</feature>
<feature type="transmembrane region" description="Helical" evidence="7">
    <location>
        <begin position="355"/>
        <end position="378"/>
    </location>
</feature>
<evidence type="ECO:0000256" key="7">
    <source>
        <dbReference type="SAM" id="Phobius"/>
    </source>
</evidence>
<feature type="transmembrane region" description="Helical" evidence="7">
    <location>
        <begin position="318"/>
        <end position="343"/>
    </location>
</feature>
<evidence type="ECO:0000259" key="8">
    <source>
        <dbReference type="PROSITE" id="PS50850"/>
    </source>
</evidence>
<name>A0ABP4ANK6_9PSEU</name>
<keyword evidence="3" id="KW-1003">Cell membrane</keyword>
<keyword evidence="5 7" id="KW-1133">Transmembrane helix</keyword>
<proteinExistence type="predicted"/>
<evidence type="ECO:0000313" key="9">
    <source>
        <dbReference type="EMBL" id="GAA0937922.1"/>
    </source>
</evidence>
<feature type="transmembrane region" description="Helical" evidence="7">
    <location>
        <begin position="117"/>
        <end position="138"/>
    </location>
</feature>
<feature type="transmembrane region" description="Helical" evidence="7">
    <location>
        <begin position="384"/>
        <end position="404"/>
    </location>
</feature>
<feature type="transmembrane region" description="Helical" evidence="7">
    <location>
        <begin position="150"/>
        <end position="172"/>
    </location>
</feature>
<feature type="transmembrane region" description="Helical" evidence="7">
    <location>
        <begin position="178"/>
        <end position="200"/>
    </location>
</feature>
<feature type="transmembrane region" description="Helical" evidence="7">
    <location>
        <begin position="21"/>
        <end position="41"/>
    </location>
</feature>
<dbReference type="InterPro" id="IPR020846">
    <property type="entry name" value="MFS_dom"/>
</dbReference>
<dbReference type="PROSITE" id="PS50850">
    <property type="entry name" value="MFS"/>
    <property type="match status" value="1"/>
</dbReference>